<dbReference type="AlphaFoldDB" id="A0A7W7HTY5"/>
<evidence type="ECO:0000256" key="2">
    <source>
        <dbReference type="SAM" id="SignalP"/>
    </source>
</evidence>
<gene>
    <name evidence="3" type="ORF">BJ971_001324</name>
</gene>
<name>A0A7W7HTY5_9ACTN</name>
<protein>
    <submittedName>
        <fullName evidence="3">Uncharacterized protein</fullName>
    </submittedName>
</protein>
<keyword evidence="4" id="KW-1185">Reference proteome</keyword>
<sequence length="76" mass="7637">MTFTEIPDARLIAAALAGCAAAPAVAALGVATDPRLGIADHETLVSLTGRAALWAVTGSLAFAAARPLRPAARAER</sequence>
<keyword evidence="1" id="KW-0812">Transmembrane</keyword>
<organism evidence="3 4">
    <name type="scientific">Actinoplanes digitatis</name>
    <dbReference type="NCBI Taxonomy" id="1868"/>
    <lineage>
        <taxon>Bacteria</taxon>
        <taxon>Bacillati</taxon>
        <taxon>Actinomycetota</taxon>
        <taxon>Actinomycetes</taxon>
        <taxon>Micromonosporales</taxon>
        <taxon>Micromonosporaceae</taxon>
        <taxon>Actinoplanes</taxon>
    </lineage>
</organism>
<feature type="signal peptide" evidence="2">
    <location>
        <begin position="1"/>
        <end position="26"/>
    </location>
</feature>
<keyword evidence="1" id="KW-1133">Transmembrane helix</keyword>
<evidence type="ECO:0000313" key="4">
    <source>
        <dbReference type="Proteomes" id="UP000578112"/>
    </source>
</evidence>
<feature type="chain" id="PRO_5039455264" evidence="2">
    <location>
        <begin position="27"/>
        <end position="76"/>
    </location>
</feature>
<dbReference type="RefSeq" id="WP_184990776.1">
    <property type="nucleotide sequence ID" value="NZ_BOMK01000028.1"/>
</dbReference>
<proteinExistence type="predicted"/>
<dbReference type="EMBL" id="JACHNH010000001">
    <property type="protein sequence ID" value="MBB4760768.1"/>
    <property type="molecule type" value="Genomic_DNA"/>
</dbReference>
<keyword evidence="1" id="KW-0472">Membrane</keyword>
<reference evidence="3 4" key="1">
    <citation type="submission" date="2020-08" db="EMBL/GenBank/DDBJ databases">
        <title>Sequencing the genomes of 1000 actinobacteria strains.</title>
        <authorList>
            <person name="Klenk H.-P."/>
        </authorList>
    </citation>
    <scope>NUCLEOTIDE SEQUENCE [LARGE SCALE GENOMIC DNA]</scope>
    <source>
        <strain evidence="3 4">DSM 43149</strain>
    </source>
</reference>
<evidence type="ECO:0000313" key="3">
    <source>
        <dbReference type="EMBL" id="MBB4760768.1"/>
    </source>
</evidence>
<comment type="caution">
    <text evidence="3">The sequence shown here is derived from an EMBL/GenBank/DDBJ whole genome shotgun (WGS) entry which is preliminary data.</text>
</comment>
<dbReference type="Proteomes" id="UP000578112">
    <property type="component" value="Unassembled WGS sequence"/>
</dbReference>
<feature type="transmembrane region" description="Helical" evidence="1">
    <location>
        <begin position="51"/>
        <end position="68"/>
    </location>
</feature>
<evidence type="ECO:0000256" key="1">
    <source>
        <dbReference type="SAM" id="Phobius"/>
    </source>
</evidence>
<keyword evidence="2" id="KW-0732">Signal</keyword>
<accession>A0A7W7HTY5</accession>